<dbReference type="GO" id="GO:0008615">
    <property type="term" value="P:pyridoxine biosynthetic process"/>
    <property type="evidence" value="ECO:0007669"/>
    <property type="project" value="UniProtKB-UniRule"/>
</dbReference>
<evidence type="ECO:0000256" key="3">
    <source>
        <dbReference type="ARBA" id="ARBA00023027"/>
    </source>
</evidence>
<keyword evidence="1 5" id="KW-0963">Cytoplasm</keyword>
<keyword evidence="2 5" id="KW-0560">Oxidoreductase</keyword>
<dbReference type="InterPro" id="IPR050418">
    <property type="entry name" value="D-iso_2-hydroxyacid_DH_PdxB"/>
</dbReference>
<dbReference type="InterPro" id="IPR006139">
    <property type="entry name" value="D-isomer_2_OHA_DH_cat_dom"/>
</dbReference>
<feature type="active site" description="Proton donor" evidence="5">
    <location>
        <position position="254"/>
    </location>
</feature>
<feature type="active site" evidence="5">
    <location>
        <position position="208"/>
    </location>
</feature>
<dbReference type="InterPro" id="IPR024531">
    <property type="entry name" value="Erythronate-4-P_DHase_dimer"/>
</dbReference>
<sequence>MKFIIDDKIPYIKGALEPFGEVVYLPGSKTTPEVVKDADAIVTRTRTICNEDLLKDSSVKFIATATIGYDHIDTDYCKQAGIEWTNAPGCNSKSVEQYVLSALFVLAEKKGFGLKGKTIGIVGVGQVGSKVAKVCELLGMNVLLNDPPRERAEGPEQFVSFQQIISKSDIITFHVPLTMHGEDATFHMADTLFFNALERQPIVLNSCRGEVVDTFAAETAIQRGQISGLVLDCWEREPNIDRNLLQLVDLATPHIAGYSKDGKANGTTMSVQAISRFFKLGIDDWQPQGIDLPKQTILHLNGLNRTEEEIIREAILFTYDIRQDDKRLRQSPDQFEKLRGDYPVRREFPVFTIQYENIAKETLEKLKKLGFRIKQSIMVIDSH</sequence>
<dbReference type="InterPro" id="IPR020921">
    <property type="entry name" value="Erythronate-4-P_DHase"/>
</dbReference>
<dbReference type="STRING" id="1409788.NC99_07360"/>
<feature type="binding site" evidence="5">
    <location>
        <position position="232"/>
    </location>
    <ligand>
        <name>NAD(+)</name>
        <dbReference type="ChEBI" id="CHEBI:57540"/>
    </ligand>
</feature>
<dbReference type="Gene3D" id="3.40.50.720">
    <property type="entry name" value="NAD(P)-binding Rossmann-like Domain"/>
    <property type="match status" value="2"/>
</dbReference>
<dbReference type="PANTHER" id="PTHR43761:SF1">
    <property type="entry name" value="D-ISOMER SPECIFIC 2-HYDROXYACID DEHYDROGENASE CATALYTIC DOMAIN-CONTAINING PROTEIN-RELATED"/>
    <property type="match status" value="1"/>
</dbReference>
<feature type="binding site" evidence="5">
    <location>
        <begin position="126"/>
        <end position="127"/>
    </location>
    <ligand>
        <name>NAD(+)</name>
        <dbReference type="ChEBI" id="CHEBI:57540"/>
    </ligand>
</feature>
<dbReference type="Pfam" id="PF02826">
    <property type="entry name" value="2-Hacid_dh_C"/>
    <property type="match status" value="1"/>
</dbReference>
<feature type="binding site" evidence="5">
    <location>
        <position position="45"/>
    </location>
    <ligand>
        <name>substrate</name>
    </ligand>
</feature>
<gene>
    <name evidence="5" type="primary">pdxB</name>
    <name evidence="9" type="ORF">NC99_07360</name>
</gene>
<feature type="domain" description="D-isomer specific 2-hydroxyacid dehydrogenase catalytic" evidence="6">
    <location>
        <begin position="28"/>
        <end position="279"/>
    </location>
</feature>
<comment type="subcellular location">
    <subcellularLocation>
        <location evidence="5">Cytoplasm</location>
    </subcellularLocation>
</comment>
<name>A0A0L8VD71_9BACT</name>
<dbReference type="HAMAP" id="MF_01825">
    <property type="entry name" value="PdxB"/>
    <property type="match status" value="1"/>
</dbReference>
<evidence type="ECO:0000256" key="4">
    <source>
        <dbReference type="ARBA" id="ARBA00023096"/>
    </source>
</evidence>
<dbReference type="Pfam" id="PF11890">
    <property type="entry name" value="DUF3410"/>
    <property type="match status" value="1"/>
</dbReference>
<dbReference type="RefSeq" id="WP_053179841.1">
    <property type="nucleotide sequence ID" value="NZ_LGIA01000027.1"/>
</dbReference>
<proteinExistence type="inferred from homology"/>
<dbReference type="CDD" id="cd12158">
    <property type="entry name" value="ErythrP_dh"/>
    <property type="match status" value="1"/>
</dbReference>
<feature type="binding site" evidence="5">
    <location>
        <position position="258"/>
    </location>
    <ligand>
        <name>substrate</name>
    </ligand>
</feature>
<comment type="caution">
    <text evidence="5">Lacks conserved residue(s) required for the propagation of feature annotation.</text>
</comment>
<evidence type="ECO:0000259" key="7">
    <source>
        <dbReference type="Pfam" id="PF02826"/>
    </source>
</evidence>
<dbReference type="NCBIfam" id="NF001309">
    <property type="entry name" value="PRK00257.1"/>
    <property type="match status" value="1"/>
</dbReference>
<comment type="similarity">
    <text evidence="5">Belongs to the D-isomer specific 2-hydroxyacid dehydrogenase family. PdxB subfamily.</text>
</comment>
<dbReference type="InterPro" id="IPR036291">
    <property type="entry name" value="NAD(P)-bd_dom_sf"/>
</dbReference>
<keyword evidence="4 5" id="KW-0664">Pyridoxine biosynthesis</keyword>
<dbReference type="OrthoDB" id="1522997at2"/>
<feature type="binding site" evidence="5">
    <location>
        <position position="66"/>
    </location>
    <ligand>
        <name>substrate</name>
    </ligand>
</feature>
<dbReference type="Gene3D" id="3.30.1370.170">
    <property type="match status" value="1"/>
</dbReference>
<dbReference type="SUPFAM" id="SSF51735">
    <property type="entry name" value="NAD(P)-binding Rossmann-fold domains"/>
    <property type="match status" value="1"/>
</dbReference>
<dbReference type="EC" id="1.1.1.290" evidence="5"/>
<evidence type="ECO:0000256" key="1">
    <source>
        <dbReference type="ARBA" id="ARBA00022490"/>
    </source>
</evidence>
<protein>
    <recommendedName>
        <fullName evidence="5">Erythronate-4-phosphate dehydrogenase</fullName>
        <ecNumber evidence="5">1.1.1.290</ecNumber>
    </recommendedName>
</protein>
<feature type="binding site" evidence="5">
    <location>
        <position position="146"/>
    </location>
    <ligand>
        <name>NAD(+)</name>
        <dbReference type="ChEBI" id="CHEBI:57540"/>
    </ligand>
</feature>
<dbReference type="GO" id="GO:0046983">
    <property type="term" value="F:protein dimerization activity"/>
    <property type="evidence" value="ECO:0007669"/>
    <property type="project" value="InterPro"/>
</dbReference>
<comment type="catalytic activity">
    <reaction evidence="5">
        <text>4-phospho-D-erythronate + NAD(+) = (R)-3-hydroxy-2-oxo-4-phosphooxybutanoate + NADH + H(+)</text>
        <dbReference type="Rhea" id="RHEA:18829"/>
        <dbReference type="ChEBI" id="CHEBI:15378"/>
        <dbReference type="ChEBI" id="CHEBI:57540"/>
        <dbReference type="ChEBI" id="CHEBI:57945"/>
        <dbReference type="ChEBI" id="CHEBI:58538"/>
        <dbReference type="ChEBI" id="CHEBI:58766"/>
        <dbReference type="EC" id="1.1.1.290"/>
    </reaction>
</comment>
<evidence type="ECO:0000259" key="8">
    <source>
        <dbReference type="Pfam" id="PF11890"/>
    </source>
</evidence>
<feature type="domain" description="Erythronate-4-phosphate dehydrogenase dimerisation" evidence="8">
    <location>
        <begin position="293"/>
        <end position="370"/>
    </location>
</feature>
<evidence type="ECO:0000313" key="9">
    <source>
        <dbReference type="EMBL" id="KOH46425.1"/>
    </source>
</evidence>
<accession>A0A0L8VD71</accession>
<dbReference type="AlphaFoldDB" id="A0A0L8VD71"/>
<dbReference type="GO" id="GO:0005737">
    <property type="term" value="C:cytoplasm"/>
    <property type="evidence" value="ECO:0007669"/>
    <property type="project" value="UniProtKB-SubCell"/>
</dbReference>
<dbReference type="InterPro" id="IPR038251">
    <property type="entry name" value="PdxB_dimer_sf"/>
</dbReference>
<feature type="active site" evidence="5">
    <location>
        <position position="237"/>
    </location>
</feature>
<dbReference type="InterPro" id="IPR006140">
    <property type="entry name" value="D-isomer_DH_NAD-bd"/>
</dbReference>
<dbReference type="PANTHER" id="PTHR43761">
    <property type="entry name" value="D-ISOMER SPECIFIC 2-HYDROXYACID DEHYDROGENASE FAMILY PROTEIN (AFU_ORTHOLOGUE AFUA_1G13630)"/>
    <property type="match status" value="1"/>
</dbReference>
<evidence type="ECO:0000256" key="2">
    <source>
        <dbReference type="ARBA" id="ARBA00023002"/>
    </source>
</evidence>
<dbReference type="SUPFAM" id="SSF52283">
    <property type="entry name" value="Formate/glycerate dehydrogenase catalytic domain-like"/>
    <property type="match status" value="1"/>
</dbReference>
<dbReference type="Proteomes" id="UP000036958">
    <property type="component" value="Unassembled WGS sequence"/>
</dbReference>
<organism evidence="9 10">
    <name type="scientific">Sunxiuqinia dokdonensis</name>
    <dbReference type="NCBI Taxonomy" id="1409788"/>
    <lineage>
        <taxon>Bacteria</taxon>
        <taxon>Pseudomonadati</taxon>
        <taxon>Bacteroidota</taxon>
        <taxon>Bacteroidia</taxon>
        <taxon>Marinilabiliales</taxon>
        <taxon>Prolixibacteraceae</taxon>
        <taxon>Sunxiuqinia</taxon>
    </lineage>
</organism>
<comment type="pathway">
    <text evidence="5">Cofactor biosynthesis; pyridoxine 5'-phosphate biosynthesis; pyridoxine 5'-phosphate from D-erythrose 4-phosphate: step 2/5.</text>
</comment>
<evidence type="ECO:0000313" key="10">
    <source>
        <dbReference type="Proteomes" id="UP000036958"/>
    </source>
</evidence>
<reference evidence="10" key="1">
    <citation type="submission" date="2015-07" db="EMBL/GenBank/DDBJ databases">
        <title>Genome sequencing of Sunxiuqinia dokdonensis strain SK.</title>
        <authorList>
            <person name="Ahn S."/>
            <person name="Kim B.-C."/>
        </authorList>
    </citation>
    <scope>NUCLEOTIDE SEQUENCE [LARGE SCALE GENOMIC DNA]</scope>
    <source>
        <strain evidence="10">SK</strain>
    </source>
</reference>
<dbReference type="EMBL" id="LGIA01000027">
    <property type="protein sequence ID" value="KOH46425.1"/>
    <property type="molecule type" value="Genomic_DNA"/>
</dbReference>
<dbReference type="PATRIC" id="fig|1409788.3.peg.751"/>
<keyword evidence="3 5" id="KW-0520">NAD</keyword>
<evidence type="ECO:0000259" key="6">
    <source>
        <dbReference type="Pfam" id="PF00389"/>
    </source>
</evidence>
<dbReference type="GO" id="GO:0033711">
    <property type="term" value="F:4-phosphoerythronate dehydrogenase activity"/>
    <property type="evidence" value="ECO:0007669"/>
    <property type="project" value="UniProtKB-EC"/>
</dbReference>
<feature type="domain" description="D-isomer specific 2-hydroxyacid dehydrogenase NAD-binding" evidence="7">
    <location>
        <begin position="109"/>
        <end position="256"/>
    </location>
</feature>
<comment type="subunit">
    <text evidence="5">Homodimer.</text>
</comment>
<keyword evidence="10" id="KW-1185">Reference proteome</keyword>
<feature type="binding site" evidence="5">
    <location>
        <position position="257"/>
    </location>
    <ligand>
        <name>NAD(+)</name>
        <dbReference type="ChEBI" id="CHEBI:57540"/>
    </ligand>
</feature>
<comment type="caution">
    <text evidence="9">The sequence shown here is derived from an EMBL/GenBank/DDBJ whole genome shotgun (WGS) entry which is preliminary data.</text>
</comment>
<dbReference type="GO" id="GO:0051287">
    <property type="term" value="F:NAD binding"/>
    <property type="evidence" value="ECO:0007669"/>
    <property type="project" value="InterPro"/>
</dbReference>
<evidence type="ECO:0000256" key="5">
    <source>
        <dbReference type="HAMAP-Rule" id="MF_01825"/>
    </source>
</evidence>
<comment type="function">
    <text evidence="5">Catalyzes the oxidation of erythronate-4-phosphate to 3-hydroxy-2-oxo-4-phosphonooxybutanoate.</text>
</comment>
<dbReference type="Pfam" id="PF00389">
    <property type="entry name" value="2-Hacid_dh"/>
    <property type="match status" value="1"/>
</dbReference>
<dbReference type="UniPathway" id="UPA00244">
    <property type="reaction ID" value="UER00310"/>
</dbReference>